<reference evidence="2" key="1">
    <citation type="journal article" date="2015" name="Nature">
        <title>Complex archaea that bridge the gap between prokaryotes and eukaryotes.</title>
        <authorList>
            <person name="Spang A."/>
            <person name="Saw J.H."/>
            <person name="Jorgensen S.L."/>
            <person name="Zaremba-Niedzwiedzka K."/>
            <person name="Martijn J."/>
            <person name="Lind A.E."/>
            <person name="van Eijk R."/>
            <person name="Schleper C."/>
            <person name="Guy L."/>
            <person name="Ettema T.J."/>
        </authorList>
    </citation>
    <scope>NUCLEOTIDE SEQUENCE</scope>
</reference>
<feature type="domain" description="Rubredoxin-like" evidence="1">
    <location>
        <begin position="24"/>
        <end position="57"/>
    </location>
</feature>
<protein>
    <recommendedName>
        <fullName evidence="1">Rubredoxin-like domain-containing protein</fullName>
    </recommendedName>
</protein>
<evidence type="ECO:0000259" key="1">
    <source>
        <dbReference type="PROSITE" id="PS50903"/>
    </source>
</evidence>
<dbReference type="EMBL" id="LAZR01021408">
    <property type="protein sequence ID" value="KKL85423.1"/>
    <property type="molecule type" value="Genomic_DNA"/>
</dbReference>
<dbReference type="SUPFAM" id="SSF56281">
    <property type="entry name" value="Metallo-hydrolase/oxidoreductase"/>
    <property type="match status" value="1"/>
</dbReference>
<dbReference type="InterPro" id="IPR048574">
    <property type="entry name" value="RUBY_RBDX"/>
</dbReference>
<dbReference type="GO" id="GO:0005506">
    <property type="term" value="F:iron ion binding"/>
    <property type="evidence" value="ECO:0007669"/>
    <property type="project" value="InterPro"/>
</dbReference>
<evidence type="ECO:0000313" key="2">
    <source>
        <dbReference type="EMBL" id="KKL85423.1"/>
    </source>
</evidence>
<dbReference type="PROSITE" id="PS50903">
    <property type="entry name" value="RUBREDOXIN_LIKE"/>
    <property type="match status" value="1"/>
</dbReference>
<dbReference type="Gene3D" id="3.60.15.10">
    <property type="entry name" value="Ribonuclease Z/Hydroxyacylglutathione hydrolase-like"/>
    <property type="match status" value="1"/>
</dbReference>
<dbReference type="InterPro" id="IPR024934">
    <property type="entry name" value="Rubredoxin-like_dom"/>
</dbReference>
<dbReference type="SUPFAM" id="SSF57802">
    <property type="entry name" value="Rubredoxin-like"/>
    <property type="match status" value="1"/>
</dbReference>
<gene>
    <name evidence="2" type="ORF">LCGC14_1954860</name>
</gene>
<dbReference type="Pfam" id="PF21349">
    <property type="entry name" value="RUBY_RBDX"/>
    <property type="match status" value="1"/>
</dbReference>
<dbReference type="AlphaFoldDB" id="A0A0F9FGM4"/>
<dbReference type="Gene3D" id="2.20.28.10">
    <property type="match status" value="1"/>
</dbReference>
<sequence length="255" mass="29562">MRGYIQDYNSKTIRICVKGKNLQKEQYVCTVCGFNMVGYYPDKCPFCGALRDKFITSEECSARFNVKGFPVNEKVTRLNSVPPLGLEHSAYRVETNNKTYWIDCPSSFDNSLKPTDVIIFTHHHFLGASNQYRELFSSQVRIHKLDSAHKICQAFTFDETFNENFTEDGIDAFHIDGHTPGFTFYIFEEALLICDYVFLKEEKMRYNPFGPEKDTREGGKKLKTIVEGRKIDVVCGYNYVVDYVDWKPKFDNLCV</sequence>
<name>A0A0F9FGM4_9ZZZZ</name>
<dbReference type="InterPro" id="IPR036866">
    <property type="entry name" value="RibonucZ/Hydroxyglut_hydro"/>
</dbReference>
<organism evidence="2">
    <name type="scientific">marine sediment metagenome</name>
    <dbReference type="NCBI Taxonomy" id="412755"/>
    <lineage>
        <taxon>unclassified sequences</taxon>
        <taxon>metagenomes</taxon>
        <taxon>ecological metagenomes</taxon>
    </lineage>
</organism>
<dbReference type="CDD" id="cd06262">
    <property type="entry name" value="metallo-hydrolase-like_MBL-fold"/>
    <property type="match status" value="1"/>
</dbReference>
<comment type="caution">
    <text evidence="2">The sequence shown here is derived from an EMBL/GenBank/DDBJ whole genome shotgun (WGS) entry which is preliminary data.</text>
</comment>
<accession>A0A0F9FGM4</accession>
<proteinExistence type="predicted"/>